<feature type="domain" description="Ig-like" evidence="10">
    <location>
        <begin position="14"/>
        <end position="115"/>
    </location>
</feature>
<dbReference type="CTD" id="60652"/>
<evidence type="ECO:0000256" key="2">
    <source>
        <dbReference type="ARBA" id="ARBA00022475"/>
    </source>
</evidence>
<evidence type="ECO:0000256" key="1">
    <source>
        <dbReference type="ARBA" id="ARBA00004236"/>
    </source>
</evidence>
<dbReference type="GO" id="GO:0002376">
    <property type="term" value="P:immune system process"/>
    <property type="evidence" value="ECO:0007669"/>
    <property type="project" value="UniProtKB-KW"/>
</dbReference>
<accession>A0A8M1PDP1</accession>
<evidence type="ECO:0000256" key="9">
    <source>
        <dbReference type="SAM" id="SignalP"/>
    </source>
</evidence>
<dbReference type="Proteomes" id="UP000000437">
    <property type="component" value="Chromosome 7"/>
</dbReference>
<gene>
    <name evidence="12 13" type="primary">nitr4a</name>
    <name evidence="12" type="synonym">dZ105L16.2</name>
    <name evidence="12" type="synonym">dZ105L16.3</name>
    <name evidence="12" type="synonym">dZ105L16.8</name>
    <name evidence="12" type="synonym">nitr</name>
    <name evidence="12" type="synonym">nitr4a_9</name>
</gene>
<evidence type="ECO:0000313" key="13">
    <source>
        <dbReference type="ZFIN" id="ZDB-GENE-001106-11"/>
    </source>
</evidence>
<evidence type="ECO:0000256" key="8">
    <source>
        <dbReference type="SAM" id="Phobius"/>
    </source>
</evidence>
<evidence type="ECO:0000313" key="12">
    <source>
        <dbReference type="RefSeq" id="NP_938158.3"/>
    </source>
</evidence>
<dbReference type="GeneID" id="60652"/>
<keyword evidence="6" id="KW-1015">Disulfide bond</keyword>
<evidence type="ECO:0000256" key="5">
    <source>
        <dbReference type="ARBA" id="ARBA00023136"/>
    </source>
</evidence>
<dbReference type="InterPro" id="IPR007110">
    <property type="entry name" value="Ig-like_dom"/>
</dbReference>
<sequence length="337" mass="37461" precursor="true">MNHIIYVIIFLFHPQVSGKNNCTVDQVDEVLTTQEGHIVLLPCLLLEDHFHRVIWYKQVLGEKPVVIVSSYHHSQPNEFSSDFKETQRFHAVRKADSFNLTIRRTLKSDSGTYFCGSAFANVVSFGTGTILLVKGADLKPAVIQHPVHAFIKPESNVTLRCSVEGKTCDKGVQSVYWFRQSLNTTHQGIVYTHGKSKNECADSSDTQSCLQNLAKMSVDVSEAGLYYCSVVTCDEVLFGNGTTLVIKDGFISESIQKCILIGLTVLSAVSLTINILLSLPLRRNGGKPQQMQTNDDITRVQFQNADDVNYAALNLSSKRGQRKMTLEKTPTQTNAAR</sequence>
<evidence type="ECO:0000256" key="3">
    <source>
        <dbReference type="ARBA" id="ARBA00022729"/>
    </source>
</evidence>
<dbReference type="SMART" id="SM00409">
    <property type="entry name" value="IG"/>
    <property type="match status" value="2"/>
</dbReference>
<feature type="transmembrane region" description="Helical" evidence="8">
    <location>
        <begin position="259"/>
        <end position="281"/>
    </location>
</feature>
<keyword evidence="4" id="KW-0391">Immunity</keyword>
<evidence type="ECO:0000259" key="10">
    <source>
        <dbReference type="PROSITE" id="PS50835"/>
    </source>
</evidence>
<evidence type="ECO:0000256" key="4">
    <source>
        <dbReference type="ARBA" id="ARBA00022859"/>
    </source>
</evidence>
<dbReference type="InterPro" id="IPR052051">
    <property type="entry name" value="TCR_complex_component"/>
</dbReference>
<dbReference type="RefSeq" id="NP_938158.3">
    <property type="nucleotide sequence ID" value="NM_198344.3"/>
</dbReference>
<dbReference type="InterPro" id="IPR003599">
    <property type="entry name" value="Ig_sub"/>
</dbReference>
<keyword evidence="12" id="KW-0675">Receptor</keyword>
<keyword evidence="5 8" id="KW-0472">Membrane</keyword>
<keyword evidence="8" id="KW-1133">Transmembrane helix</keyword>
<dbReference type="Gene3D" id="2.60.40.10">
    <property type="entry name" value="Immunoglobulins"/>
    <property type="match status" value="2"/>
</dbReference>
<protein>
    <submittedName>
        <fullName evidence="12">Novel immune-type receptor 4a isoform 6 precursor</fullName>
    </submittedName>
</protein>
<feature type="domain" description="Ig-like" evidence="10">
    <location>
        <begin position="140"/>
        <end position="230"/>
    </location>
</feature>
<dbReference type="GO" id="GO:0005886">
    <property type="term" value="C:plasma membrane"/>
    <property type="evidence" value="ECO:0007669"/>
    <property type="project" value="UniProtKB-SubCell"/>
</dbReference>
<dbReference type="SMART" id="SM00406">
    <property type="entry name" value="IGv"/>
    <property type="match status" value="2"/>
</dbReference>
<keyword evidence="11" id="KW-1185">Reference proteome</keyword>
<reference evidence="12" key="1">
    <citation type="journal article" date="2005" name="Zebrafish">
        <title>Evolution of the zebrafish model: from development to immunity and infectious disease.</title>
        <authorList>
            <person name="Phelps H.A."/>
            <person name="Neely M.N."/>
        </authorList>
    </citation>
    <scope>NUCLEOTIDE SEQUENCE</scope>
    <source>
        <strain evidence="12">Tuebingen</strain>
    </source>
</reference>
<dbReference type="ZFIN" id="ZDB-GENE-001106-11">
    <property type="gene designation" value="nitr4a"/>
</dbReference>
<keyword evidence="7" id="KW-0325">Glycoprotein</keyword>
<dbReference type="SUPFAM" id="SSF48726">
    <property type="entry name" value="Immunoglobulin"/>
    <property type="match status" value="2"/>
</dbReference>
<organism evidence="11 12">
    <name type="scientific">Danio rerio</name>
    <name type="common">Zebrafish</name>
    <name type="synonym">Brachydanio rerio</name>
    <dbReference type="NCBI Taxonomy" id="7955"/>
    <lineage>
        <taxon>Eukaryota</taxon>
        <taxon>Metazoa</taxon>
        <taxon>Chordata</taxon>
        <taxon>Craniata</taxon>
        <taxon>Vertebrata</taxon>
        <taxon>Euteleostomi</taxon>
        <taxon>Actinopterygii</taxon>
        <taxon>Neopterygii</taxon>
        <taxon>Teleostei</taxon>
        <taxon>Ostariophysi</taxon>
        <taxon>Cypriniformes</taxon>
        <taxon>Danionidae</taxon>
        <taxon>Danioninae</taxon>
        <taxon>Danio</taxon>
    </lineage>
</organism>
<feature type="signal peptide" evidence="9 12">
    <location>
        <begin position="1"/>
        <end position="18"/>
    </location>
</feature>
<keyword evidence="3 9" id="KW-0732">Signal</keyword>
<dbReference type="AlphaFoldDB" id="A0A8M1PDP1"/>
<dbReference type="PANTHER" id="PTHR19433:SF133">
    <property type="entry name" value="IMMUNE-TYPE RECEPTOR 5 PRECURSOR-RELATED"/>
    <property type="match status" value="1"/>
</dbReference>
<dbReference type="AGR" id="ZFIN:ZDB-GENE-001106-11"/>
<dbReference type="InterPro" id="IPR036179">
    <property type="entry name" value="Ig-like_dom_sf"/>
</dbReference>
<feature type="chain" id="PRO_5035035871" evidence="9 12">
    <location>
        <begin position="19"/>
        <end position="337"/>
    </location>
</feature>
<name>A0A8M1PDP1_DANRE</name>
<reference evidence="12" key="3">
    <citation type="journal article" date="2010" name="Immunogenetics">
        <title>Developmental and tissue-specific expression of NITRs.</title>
        <authorList>
            <person name="Yoder J.A."/>
            <person name="Turner P.M."/>
            <person name="Wright P.D."/>
            <person name="Wittamer V."/>
            <person name="Bertrand J.Y."/>
            <person name="Traver D."/>
            <person name="Litman G.W."/>
        </authorList>
    </citation>
    <scope>NUCLEOTIDE SEQUENCE</scope>
    <source>
        <strain evidence="12">Tuebingen</strain>
    </source>
</reference>
<evidence type="ECO:0000313" key="11">
    <source>
        <dbReference type="Proteomes" id="UP000000437"/>
    </source>
</evidence>
<evidence type="ECO:0000256" key="7">
    <source>
        <dbReference type="ARBA" id="ARBA00023180"/>
    </source>
</evidence>
<keyword evidence="8" id="KW-0812">Transmembrane</keyword>
<proteinExistence type="predicted"/>
<dbReference type="Pfam" id="PF07686">
    <property type="entry name" value="V-set"/>
    <property type="match status" value="2"/>
</dbReference>
<dbReference type="InterPro" id="IPR013783">
    <property type="entry name" value="Ig-like_fold"/>
</dbReference>
<reference evidence="12" key="4">
    <citation type="submission" date="2025-08" db="UniProtKB">
        <authorList>
            <consortium name="RefSeq"/>
        </authorList>
    </citation>
    <scope>IDENTIFICATION</scope>
    <source>
        <strain evidence="12">Tuebingen</strain>
    </source>
</reference>
<dbReference type="PANTHER" id="PTHR19433">
    <property type="entry name" value="T-CELL RECEPTOR ALPHA CHAIN V REGION-RELATED"/>
    <property type="match status" value="1"/>
</dbReference>
<reference evidence="12" key="2">
    <citation type="journal article" date="2008" name="BMC Evol. Biol.">
        <title>The medaka novel immune-type receptor (NITR) gene clusters reveal an extraordinary degree of divergence in variable domains.</title>
        <authorList>
            <person name="Desai S."/>
            <person name="Heffelfinger A.K."/>
            <person name="Orcutt T.M."/>
            <person name="Litman G.W."/>
            <person name="Yoder J.A."/>
        </authorList>
    </citation>
    <scope>NUCLEOTIDE SEQUENCE</scope>
    <source>
        <strain evidence="12">Tuebingen</strain>
    </source>
</reference>
<dbReference type="InterPro" id="IPR013106">
    <property type="entry name" value="Ig_V-set"/>
</dbReference>
<evidence type="ECO:0000256" key="6">
    <source>
        <dbReference type="ARBA" id="ARBA00023157"/>
    </source>
</evidence>
<dbReference type="PROSITE" id="PS50835">
    <property type="entry name" value="IG_LIKE"/>
    <property type="match status" value="2"/>
</dbReference>
<keyword evidence="2" id="KW-1003">Cell membrane</keyword>
<comment type="subcellular location">
    <subcellularLocation>
        <location evidence="1">Cell membrane</location>
    </subcellularLocation>
</comment>